<protein>
    <submittedName>
        <fullName evidence="2">Uncharacterized protein</fullName>
    </submittedName>
</protein>
<dbReference type="EMBL" id="MU150276">
    <property type="protein sequence ID" value="KAF9461975.1"/>
    <property type="molecule type" value="Genomic_DNA"/>
</dbReference>
<keyword evidence="1" id="KW-0472">Membrane</keyword>
<evidence type="ECO:0000313" key="3">
    <source>
        <dbReference type="Proteomes" id="UP000807353"/>
    </source>
</evidence>
<feature type="transmembrane region" description="Helical" evidence="1">
    <location>
        <begin position="6"/>
        <end position="28"/>
    </location>
</feature>
<gene>
    <name evidence="2" type="ORF">BDZ94DRAFT_757675</name>
</gene>
<evidence type="ECO:0000313" key="2">
    <source>
        <dbReference type="EMBL" id="KAF9461975.1"/>
    </source>
</evidence>
<keyword evidence="3" id="KW-1185">Reference proteome</keyword>
<dbReference type="AlphaFoldDB" id="A0A9P5Y6C6"/>
<organism evidence="2 3">
    <name type="scientific">Collybia nuda</name>
    <dbReference type="NCBI Taxonomy" id="64659"/>
    <lineage>
        <taxon>Eukaryota</taxon>
        <taxon>Fungi</taxon>
        <taxon>Dikarya</taxon>
        <taxon>Basidiomycota</taxon>
        <taxon>Agaricomycotina</taxon>
        <taxon>Agaricomycetes</taxon>
        <taxon>Agaricomycetidae</taxon>
        <taxon>Agaricales</taxon>
        <taxon>Tricholomatineae</taxon>
        <taxon>Clitocybaceae</taxon>
        <taxon>Collybia</taxon>
    </lineage>
</organism>
<keyword evidence="1" id="KW-1133">Transmembrane helix</keyword>
<sequence>MDSTSNAFSYAVGGLALFSTLASVLLYSRTYLPGAQMKVLDDLLVETRQIYEKASTEGLLPPDVSSVAYFKLLRFESEGDTLREITYRALSSFDKLWDLFRGHTTKIMRLANNVGALRAMLMSKRKGSSNSRGT</sequence>
<keyword evidence="1" id="KW-0812">Transmembrane</keyword>
<proteinExistence type="predicted"/>
<comment type="caution">
    <text evidence="2">The sequence shown here is derived from an EMBL/GenBank/DDBJ whole genome shotgun (WGS) entry which is preliminary data.</text>
</comment>
<accession>A0A9P5Y6C6</accession>
<dbReference type="OrthoDB" id="3069610at2759"/>
<dbReference type="Proteomes" id="UP000807353">
    <property type="component" value="Unassembled WGS sequence"/>
</dbReference>
<evidence type="ECO:0000256" key="1">
    <source>
        <dbReference type="SAM" id="Phobius"/>
    </source>
</evidence>
<reference evidence="2" key="1">
    <citation type="submission" date="2020-11" db="EMBL/GenBank/DDBJ databases">
        <authorList>
            <consortium name="DOE Joint Genome Institute"/>
            <person name="Ahrendt S."/>
            <person name="Riley R."/>
            <person name="Andreopoulos W."/>
            <person name="Labutti K."/>
            <person name="Pangilinan J."/>
            <person name="Ruiz-Duenas F.J."/>
            <person name="Barrasa J.M."/>
            <person name="Sanchez-Garcia M."/>
            <person name="Camarero S."/>
            <person name="Miyauchi S."/>
            <person name="Serrano A."/>
            <person name="Linde D."/>
            <person name="Babiker R."/>
            <person name="Drula E."/>
            <person name="Ayuso-Fernandez I."/>
            <person name="Pacheco R."/>
            <person name="Padilla G."/>
            <person name="Ferreira P."/>
            <person name="Barriuso J."/>
            <person name="Kellner H."/>
            <person name="Castanera R."/>
            <person name="Alfaro M."/>
            <person name="Ramirez L."/>
            <person name="Pisabarro A.G."/>
            <person name="Kuo A."/>
            <person name="Tritt A."/>
            <person name="Lipzen A."/>
            <person name="He G."/>
            <person name="Yan M."/>
            <person name="Ng V."/>
            <person name="Cullen D."/>
            <person name="Martin F."/>
            <person name="Rosso M.-N."/>
            <person name="Henrissat B."/>
            <person name="Hibbett D."/>
            <person name="Martinez A.T."/>
            <person name="Grigoriev I.V."/>
        </authorList>
    </citation>
    <scope>NUCLEOTIDE SEQUENCE</scope>
    <source>
        <strain evidence="2">CBS 247.69</strain>
    </source>
</reference>
<name>A0A9P5Y6C6_9AGAR</name>